<organism evidence="1 2">
    <name type="scientific">Flavobacterium rivuli WB 3.3-2 = DSM 21788</name>
    <dbReference type="NCBI Taxonomy" id="1121895"/>
    <lineage>
        <taxon>Bacteria</taxon>
        <taxon>Pseudomonadati</taxon>
        <taxon>Bacteroidota</taxon>
        <taxon>Flavobacteriia</taxon>
        <taxon>Flavobacteriales</taxon>
        <taxon>Flavobacteriaceae</taxon>
        <taxon>Flavobacterium</taxon>
    </lineage>
</organism>
<dbReference type="EMBL" id="JRLX01000001">
    <property type="protein sequence ID" value="KGO88393.1"/>
    <property type="molecule type" value="Genomic_DNA"/>
</dbReference>
<evidence type="ECO:0000313" key="1">
    <source>
        <dbReference type="EMBL" id="KGO88393.1"/>
    </source>
</evidence>
<protein>
    <submittedName>
        <fullName evidence="1">Uncharacterized protein</fullName>
    </submittedName>
</protein>
<accession>A0A0A2MA99</accession>
<dbReference type="AlphaFoldDB" id="A0A0A2MA99"/>
<sequence>MSPTVNLNTLRRYKLIQELYLKHKTEDISTCQVLRKYIYPVYPISRVTLYNILSTQVDKQLKELESSRQLKMAV</sequence>
<comment type="caution">
    <text evidence="1">The sequence shown here is derived from an EMBL/GenBank/DDBJ whole genome shotgun (WGS) entry which is preliminary data.</text>
</comment>
<keyword evidence="2" id="KW-1185">Reference proteome</keyword>
<dbReference type="STRING" id="1121895.GCA_000378485_00271"/>
<proteinExistence type="predicted"/>
<name>A0A0A2MA99_9FLAO</name>
<dbReference type="RefSeq" id="WP_020211396.1">
    <property type="nucleotide sequence ID" value="NZ_JRLX01000001.1"/>
</dbReference>
<reference evidence="1 2" key="1">
    <citation type="submission" date="2013-09" db="EMBL/GenBank/DDBJ databases">
        <authorList>
            <person name="Zeng Z."/>
            <person name="Chen C."/>
        </authorList>
    </citation>
    <scope>NUCLEOTIDE SEQUENCE [LARGE SCALE GENOMIC DNA]</scope>
    <source>
        <strain evidence="1 2">WB 3.3-2</strain>
    </source>
</reference>
<evidence type="ECO:0000313" key="2">
    <source>
        <dbReference type="Proteomes" id="UP000030152"/>
    </source>
</evidence>
<gene>
    <name evidence="1" type="ORF">Q765_00305</name>
</gene>
<dbReference type="OrthoDB" id="1151453at2"/>
<dbReference type="Proteomes" id="UP000030152">
    <property type="component" value="Unassembled WGS sequence"/>
</dbReference>